<comment type="caution">
    <text evidence="2">The sequence shown here is derived from an EMBL/GenBank/DDBJ whole genome shotgun (WGS) entry which is preliminary data.</text>
</comment>
<proteinExistence type="predicted"/>
<dbReference type="InterPro" id="IPR002931">
    <property type="entry name" value="Transglutaminase-like"/>
</dbReference>
<dbReference type="InterPro" id="IPR038765">
    <property type="entry name" value="Papain-like_cys_pep_sf"/>
</dbReference>
<dbReference type="SUPFAM" id="SSF54001">
    <property type="entry name" value="Cysteine proteinases"/>
    <property type="match status" value="1"/>
</dbReference>
<dbReference type="Pfam" id="PF01841">
    <property type="entry name" value="Transglut_core"/>
    <property type="match status" value="1"/>
</dbReference>
<dbReference type="Proteomes" id="UP001174908">
    <property type="component" value="Unassembled WGS sequence"/>
</dbReference>
<dbReference type="PANTHER" id="PTHR33490:SF3">
    <property type="entry name" value="CONSERVED INTEGRAL MEMBRANE PROTEIN"/>
    <property type="match status" value="1"/>
</dbReference>
<organism evidence="2 3">
    <name type="scientific">Variovorax dokdonensis</name>
    <dbReference type="NCBI Taxonomy" id="344883"/>
    <lineage>
        <taxon>Bacteria</taxon>
        <taxon>Pseudomonadati</taxon>
        <taxon>Pseudomonadota</taxon>
        <taxon>Betaproteobacteria</taxon>
        <taxon>Burkholderiales</taxon>
        <taxon>Comamonadaceae</taxon>
        <taxon>Variovorax</taxon>
    </lineage>
</organism>
<gene>
    <name evidence="2" type="ORF">QTH91_16220</name>
</gene>
<reference evidence="2" key="1">
    <citation type="submission" date="2023-06" db="EMBL/GenBank/DDBJ databases">
        <authorList>
            <person name="Jiang Y."/>
            <person name="Liu Q."/>
        </authorList>
    </citation>
    <scope>NUCLEOTIDE SEQUENCE</scope>
    <source>
        <strain evidence="2">CGMCC 1.12089</strain>
    </source>
</reference>
<feature type="domain" description="Transglutaminase-like" evidence="1">
    <location>
        <begin position="42"/>
        <end position="159"/>
    </location>
</feature>
<dbReference type="PANTHER" id="PTHR33490">
    <property type="entry name" value="BLR5614 PROTEIN-RELATED"/>
    <property type="match status" value="1"/>
</dbReference>
<evidence type="ECO:0000313" key="2">
    <source>
        <dbReference type="EMBL" id="MDM0046036.1"/>
    </source>
</evidence>
<dbReference type="RefSeq" id="WP_286661132.1">
    <property type="nucleotide sequence ID" value="NZ_JASZYV010000003.1"/>
</dbReference>
<dbReference type="EMBL" id="JASZYV010000003">
    <property type="protein sequence ID" value="MDM0046036.1"/>
    <property type="molecule type" value="Genomic_DNA"/>
</dbReference>
<name>A0ABT7NDK2_9BURK</name>
<dbReference type="Gene3D" id="3.10.620.30">
    <property type="match status" value="1"/>
</dbReference>
<protein>
    <submittedName>
        <fullName evidence="2">Transglutaminase-like domain-containing protein</fullName>
    </submittedName>
</protein>
<keyword evidence="3" id="KW-1185">Reference proteome</keyword>
<sequence length="241" mass="26875">MTNPESQRPARIEFTPYDWPTPGPLYLAPTRFLDFDDDAVAQFAHDATVGGSTPTDKAVRLFYAVRDQIRYDPYCIRLEPEAFSASEVLRSRRSYCIPKAVLLAAAARSVGIPSAMGLSDVVNHFNSPRMKAAMGGREVFLHHGWVALWLEDRWVKASPAFNAELCALLKVPPTEFNGRDDALLQQFDAAGTRHMSYLKDHGLWSDLPHARIVSEFAGYYPTSMWHQQDAAADFAAEARAG</sequence>
<accession>A0ABT7NDK2</accession>
<evidence type="ECO:0000313" key="3">
    <source>
        <dbReference type="Proteomes" id="UP001174908"/>
    </source>
</evidence>
<evidence type="ECO:0000259" key="1">
    <source>
        <dbReference type="Pfam" id="PF01841"/>
    </source>
</evidence>